<sequence length="241" mass="28572">MKELVEYFPAILTALIVAPLGVYLKSRMKNLANHDDLTKALEQLEKTTEAVEVIKGQLNEKHWVKQQVWDTKRQAYEEILSYLFLTKEYVDNQVTYLEGYTDCFIFIGGTVYEMEDEEYQKSYEEHVRSEQRQFSEKYESTEAKKKRQELSDNTRKSYTKLERVFSIKSIYIDPELSRIEALLSKLRHRLYDDQPKQEAEDFIGDFIERLIEHYVKTGELINEIIVLTRELATEDLKLSTK</sequence>
<keyword evidence="1" id="KW-0472">Membrane</keyword>
<feature type="transmembrane region" description="Helical" evidence="1">
    <location>
        <begin position="6"/>
        <end position="24"/>
    </location>
</feature>
<keyword evidence="1" id="KW-0812">Transmembrane</keyword>
<accession>A0A2T3MER2</accession>
<protein>
    <submittedName>
        <fullName evidence="2">Uncharacterized protein</fullName>
    </submittedName>
</protein>
<dbReference type="AlphaFoldDB" id="A0A2T3MER2"/>
<gene>
    <name evidence="2" type="ORF">CTM89_04945</name>
</gene>
<evidence type="ECO:0000313" key="2">
    <source>
        <dbReference type="EMBL" id="PSV92290.1"/>
    </source>
</evidence>
<dbReference type="RefSeq" id="WP_107277320.1">
    <property type="nucleotide sequence ID" value="NZ_PYOJ01000004.1"/>
</dbReference>
<reference evidence="2 3" key="1">
    <citation type="submission" date="2018-03" db="EMBL/GenBank/DDBJ databases">
        <title>Whole genome sequencing of Histamine producing bacteria.</title>
        <authorList>
            <person name="Butler K."/>
        </authorList>
    </citation>
    <scope>NUCLEOTIDE SEQUENCE [LARGE SCALE GENOMIC DNA]</scope>
    <source>
        <strain evidence="2 3">ATCC 33979</strain>
    </source>
</reference>
<organism evidence="2 3">
    <name type="scientific">Photobacterium leiognathi</name>
    <dbReference type="NCBI Taxonomy" id="553611"/>
    <lineage>
        <taxon>Bacteria</taxon>
        <taxon>Pseudomonadati</taxon>
        <taxon>Pseudomonadota</taxon>
        <taxon>Gammaproteobacteria</taxon>
        <taxon>Vibrionales</taxon>
        <taxon>Vibrionaceae</taxon>
        <taxon>Photobacterium</taxon>
    </lineage>
</organism>
<comment type="caution">
    <text evidence="2">The sequence shown here is derived from an EMBL/GenBank/DDBJ whole genome shotgun (WGS) entry which is preliminary data.</text>
</comment>
<dbReference type="Proteomes" id="UP000240410">
    <property type="component" value="Unassembled WGS sequence"/>
</dbReference>
<evidence type="ECO:0000256" key="1">
    <source>
        <dbReference type="SAM" id="Phobius"/>
    </source>
</evidence>
<evidence type="ECO:0000313" key="3">
    <source>
        <dbReference type="Proteomes" id="UP000240410"/>
    </source>
</evidence>
<name>A0A2T3MER2_PHOLE</name>
<keyword evidence="1" id="KW-1133">Transmembrane helix</keyword>
<dbReference type="EMBL" id="PYOJ01000004">
    <property type="protein sequence ID" value="PSV92290.1"/>
    <property type="molecule type" value="Genomic_DNA"/>
</dbReference>
<dbReference type="OrthoDB" id="6401862at2"/>
<proteinExistence type="predicted"/>